<comment type="catalytic activity">
    <reaction evidence="1">
        <text>Release of an N-terminal amino acid, Xaa-|-Yaa- from a peptide, amide or arylamide. Xaa is preferably Ala, but may be most amino acids including Pro (slow action). When a terminal hydrophobic residue is followed by a prolyl residue, the two may be released as an intact Xaa-Pro dipeptide.</text>
        <dbReference type="EC" id="3.4.11.2"/>
    </reaction>
</comment>
<dbReference type="EC" id="3.4.11.2" evidence="4"/>
<dbReference type="OrthoDB" id="100605at2"/>
<evidence type="ECO:0000259" key="13">
    <source>
        <dbReference type="Pfam" id="PF01433"/>
    </source>
</evidence>
<dbReference type="InterPro" id="IPR042097">
    <property type="entry name" value="Aminopeptidase_N-like_N_sf"/>
</dbReference>
<evidence type="ECO:0000256" key="3">
    <source>
        <dbReference type="ARBA" id="ARBA00010136"/>
    </source>
</evidence>
<dbReference type="GO" id="GO:0043171">
    <property type="term" value="P:peptide catabolic process"/>
    <property type="evidence" value="ECO:0007669"/>
    <property type="project" value="TreeGrafter"/>
</dbReference>
<gene>
    <name evidence="15" type="ORF">SAMN05421847_2605</name>
</gene>
<feature type="domain" description="Peptidase M1 membrane alanine aminopeptidase" evidence="13">
    <location>
        <begin position="315"/>
        <end position="466"/>
    </location>
</feature>
<dbReference type="InterPro" id="IPR001930">
    <property type="entry name" value="Peptidase_M1"/>
</dbReference>
<evidence type="ECO:0000256" key="4">
    <source>
        <dbReference type="ARBA" id="ARBA00012564"/>
    </source>
</evidence>
<dbReference type="InterPro" id="IPR014782">
    <property type="entry name" value="Peptidase_M1_dom"/>
</dbReference>
<dbReference type="GO" id="GO:0006508">
    <property type="term" value="P:proteolysis"/>
    <property type="evidence" value="ECO:0007669"/>
    <property type="project" value="UniProtKB-KW"/>
</dbReference>
<keyword evidence="6" id="KW-0031">Aminopeptidase</keyword>
<dbReference type="GO" id="GO:0005737">
    <property type="term" value="C:cytoplasm"/>
    <property type="evidence" value="ECO:0007669"/>
    <property type="project" value="TreeGrafter"/>
</dbReference>
<reference evidence="16" key="1">
    <citation type="submission" date="2016-10" db="EMBL/GenBank/DDBJ databases">
        <authorList>
            <person name="Varghese N."/>
            <person name="Submissions S."/>
        </authorList>
    </citation>
    <scope>NUCLEOTIDE SEQUENCE [LARGE SCALE GENOMIC DNA]</scope>
    <source>
        <strain evidence="16">DSM 21580</strain>
    </source>
</reference>
<evidence type="ECO:0000256" key="5">
    <source>
        <dbReference type="ARBA" id="ARBA00015611"/>
    </source>
</evidence>
<dbReference type="GO" id="GO:0005615">
    <property type="term" value="C:extracellular space"/>
    <property type="evidence" value="ECO:0007669"/>
    <property type="project" value="TreeGrafter"/>
</dbReference>
<dbReference type="GO" id="GO:0016020">
    <property type="term" value="C:membrane"/>
    <property type="evidence" value="ECO:0007669"/>
    <property type="project" value="TreeGrafter"/>
</dbReference>
<dbReference type="GO" id="GO:0016285">
    <property type="term" value="F:alanyl aminopeptidase activity"/>
    <property type="evidence" value="ECO:0007669"/>
    <property type="project" value="UniProtKB-EC"/>
</dbReference>
<proteinExistence type="inferred from homology"/>
<evidence type="ECO:0000256" key="11">
    <source>
        <dbReference type="ARBA" id="ARBA00022833"/>
    </source>
</evidence>
<dbReference type="PANTHER" id="PTHR11533">
    <property type="entry name" value="PROTEASE M1 ZINC METALLOPROTEASE"/>
    <property type="match status" value="1"/>
</dbReference>
<evidence type="ECO:0000256" key="9">
    <source>
        <dbReference type="ARBA" id="ARBA00022729"/>
    </source>
</evidence>
<keyword evidence="9" id="KW-0732">Signal</keyword>
<evidence type="ECO:0000313" key="16">
    <source>
        <dbReference type="Proteomes" id="UP000236738"/>
    </source>
</evidence>
<dbReference type="Gene3D" id="1.10.390.10">
    <property type="entry name" value="Neutral Protease Domain 2"/>
    <property type="match status" value="1"/>
</dbReference>
<dbReference type="PANTHER" id="PTHR11533:SF174">
    <property type="entry name" value="PUROMYCIN-SENSITIVE AMINOPEPTIDASE-RELATED"/>
    <property type="match status" value="1"/>
</dbReference>
<dbReference type="EMBL" id="FNUS01000007">
    <property type="protein sequence ID" value="SEG53685.1"/>
    <property type="molecule type" value="Genomic_DNA"/>
</dbReference>
<evidence type="ECO:0000256" key="2">
    <source>
        <dbReference type="ARBA" id="ARBA00001947"/>
    </source>
</evidence>
<dbReference type="AlphaFoldDB" id="A0A1H6B049"/>
<dbReference type="SUPFAM" id="SSF55486">
    <property type="entry name" value="Metalloproteases ('zincins'), catalytic domain"/>
    <property type="match status" value="1"/>
</dbReference>
<evidence type="ECO:0000256" key="1">
    <source>
        <dbReference type="ARBA" id="ARBA00000098"/>
    </source>
</evidence>
<dbReference type="Gene3D" id="2.60.40.1730">
    <property type="entry name" value="tricorn interacting facor f3 domain"/>
    <property type="match status" value="1"/>
</dbReference>
<dbReference type="InterPro" id="IPR050344">
    <property type="entry name" value="Peptidase_M1_aminopeptidases"/>
</dbReference>
<evidence type="ECO:0000313" key="15">
    <source>
        <dbReference type="EMBL" id="SEG53685.1"/>
    </source>
</evidence>
<evidence type="ECO:0000256" key="7">
    <source>
        <dbReference type="ARBA" id="ARBA00022670"/>
    </source>
</evidence>
<keyword evidence="7" id="KW-0645">Protease</keyword>
<accession>A0A1H6B049</accession>
<dbReference type="InterPro" id="IPR026444">
    <property type="entry name" value="Secre_tail"/>
</dbReference>
<dbReference type="GO" id="GO:0008270">
    <property type="term" value="F:zinc ion binding"/>
    <property type="evidence" value="ECO:0007669"/>
    <property type="project" value="InterPro"/>
</dbReference>
<dbReference type="Pfam" id="PF18962">
    <property type="entry name" value="Por_Secre_tail"/>
    <property type="match status" value="1"/>
</dbReference>
<keyword evidence="16" id="KW-1185">Reference proteome</keyword>
<dbReference type="SUPFAM" id="SSF63737">
    <property type="entry name" value="Leukotriene A4 hydrolase N-terminal domain"/>
    <property type="match status" value="1"/>
</dbReference>
<keyword evidence="8" id="KW-0479">Metal-binding</keyword>
<dbReference type="Proteomes" id="UP000236738">
    <property type="component" value="Unassembled WGS sequence"/>
</dbReference>
<dbReference type="CDD" id="cd09603">
    <property type="entry name" value="M1_APN_like"/>
    <property type="match status" value="1"/>
</dbReference>
<organism evidence="15 16">
    <name type="scientific">Halpernia humi</name>
    <dbReference type="NCBI Taxonomy" id="493375"/>
    <lineage>
        <taxon>Bacteria</taxon>
        <taxon>Pseudomonadati</taxon>
        <taxon>Bacteroidota</taxon>
        <taxon>Flavobacteriia</taxon>
        <taxon>Flavobacteriales</taxon>
        <taxon>Weeksellaceae</taxon>
        <taxon>Chryseobacterium group</taxon>
        <taxon>Halpernia</taxon>
    </lineage>
</organism>
<keyword evidence="10" id="KW-0378">Hydrolase</keyword>
<dbReference type="Pfam" id="PF01433">
    <property type="entry name" value="Peptidase_M1"/>
    <property type="match status" value="1"/>
</dbReference>
<evidence type="ECO:0000256" key="10">
    <source>
        <dbReference type="ARBA" id="ARBA00022801"/>
    </source>
</evidence>
<dbReference type="GO" id="GO:0042277">
    <property type="term" value="F:peptide binding"/>
    <property type="evidence" value="ECO:0007669"/>
    <property type="project" value="TreeGrafter"/>
</dbReference>
<name>A0A1H6B049_9FLAO</name>
<dbReference type="RefSeq" id="WP_103914462.1">
    <property type="nucleotide sequence ID" value="NZ_FNUS01000007.1"/>
</dbReference>
<comment type="similarity">
    <text evidence="3">Belongs to the peptidase M1 family.</text>
</comment>
<evidence type="ECO:0000256" key="8">
    <source>
        <dbReference type="ARBA" id="ARBA00022723"/>
    </source>
</evidence>
<keyword evidence="12" id="KW-0482">Metalloprotease</keyword>
<protein>
    <recommendedName>
        <fullName evidence="5">Aminopeptidase N</fullName>
        <ecNumber evidence="4">3.4.11.2</ecNumber>
    </recommendedName>
</protein>
<dbReference type="PRINTS" id="PR00756">
    <property type="entry name" value="ALADIPTASE"/>
</dbReference>
<feature type="domain" description="Secretion system C-terminal sorting" evidence="14">
    <location>
        <begin position="578"/>
        <end position="640"/>
    </location>
</feature>
<comment type="cofactor">
    <cofactor evidence="2">
        <name>Zn(2+)</name>
        <dbReference type="ChEBI" id="CHEBI:29105"/>
    </cofactor>
</comment>
<evidence type="ECO:0000256" key="12">
    <source>
        <dbReference type="ARBA" id="ARBA00023049"/>
    </source>
</evidence>
<dbReference type="NCBIfam" id="TIGR04183">
    <property type="entry name" value="Por_Secre_tail"/>
    <property type="match status" value="1"/>
</dbReference>
<dbReference type="InterPro" id="IPR027268">
    <property type="entry name" value="Peptidase_M4/M1_CTD_sf"/>
</dbReference>
<evidence type="ECO:0000256" key="6">
    <source>
        <dbReference type="ARBA" id="ARBA00022438"/>
    </source>
</evidence>
<sequence length="643" mass="72720">MKQIYLIIILYCFTPFLSAQNISEERDRKAMINGEAGTYQKMISFNINPNTLNYDLKSQRLELQLDPSVQKVTGIVTSAFVPNQNINSIYFDLANTLTVSEVKFHGNNLTFTQLPTKELKIDFANALPSNTLDSLSIKYSGIPDLSTGAFTTSTQSGTPVLYTLSEPYGAQEWFPTKQSMNDKIEKIQMIVTAPSQYNVASNGKLISETVSGANKTTFWQTKYPIPAYLIALGITNYTKFNDVISTPPFPFVNYVYPSTAADANKMSIIDWTKQILPVYEQFFGDYPYRNEKYGHMEFGWGGGMEHATITSMGGWTQTLIAHELAHQWFGDKITCGAWNDIWLNEGFATFGEHLTREKLLNTPAEFQAYLLNQKNFITSLPSGSVYVSDVNLANINAIFDGRLSYAKGGYVLRMLKWILGDDNFYQALRDYNSRPNLAYNYAKTEDFKNSLLQSTGKDFTEFFNEWIYGQGYPTYTIQYKQSSVNQSITFKISQTQSDSSVSYFKIPLPIKVTGTLGETAYFALDNDSNNQYFTEPLNFTVANVEFNYELQILEKNSTITQNSNLQTNQNSINSKLQIYPNPAKNSLTIFGLQTSEIFEIYSADGRKVKSGKFYPNSNINISGFAKGFYILKIAGQNFKFIKE</sequence>
<keyword evidence="11" id="KW-0862">Zinc</keyword>
<evidence type="ECO:0000259" key="14">
    <source>
        <dbReference type="Pfam" id="PF18962"/>
    </source>
</evidence>
<dbReference type="GO" id="GO:0070006">
    <property type="term" value="F:metalloaminopeptidase activity"/>
    <property type="evidence" value="ECO:0007669"/>
    <property type="project" value="TreeGrafter"/>
</dbReference>